<protein>
    <recommendedName>
        <fullName evidence="4">Ricin B lectin domain-containing protein</fullName>
    </recommendedName>
</protein>
<accession>J5R109</accession>
<evidence type="ECO:0000313" key="2">
    <source>
        <dbReference type="EMBL" id="EJT50148.1"/>
    </source>
</evidence>
<dbReference type="RefSeq" id="XP_014181405.1">
    <property type="nucleotide sequence ID" value="XM_014325930.1"/>
</dbReference>
<dbReference type="AlphaFoldDB" id="J5R109"/>
<dbReference type="HOGENOM" id="CLU_1504507_0_0_1"/>
<dbReference type="Proteomes" id="UP000002748">
    <property type="component" value="Unassembled WGS sequence"/>
</dbReference>
<dbReference type="InterPro" id="IPR035992">
    <property type="entry name" value="Ricin_B-like_lectins"/>
</dbReference>
<proteinExistence type="predicted"/>
<evidence type="ECO:0000313" key="3">
    <source>
        <dbReference type="Proteomes" id="UP000002748"/>
    </source>
</evidence>
<evidence type="ECO:0008006" key="4">
    <source>
        <dbReference type="Google" id="ProtNLM"/>
    </source>
</evidence>
<reference evidence="2 3" key="1">
    <citation type="journal article" date="2012" name="Eukaryot. Cell">
        <title>Draft genome sequence of CBS 2479, the standard type strain of Trichosporon asahii.</title>
        <authorList>
            <person name="Yang R.Y."/>
            <person name="Li H.T."/>
            <person name="Zhu H."/>
            <person name="Zhou G.P."/>
            <person name="Wang M."/>
            <person name="Wang L."/>
        </authorList>
    </citation>
    <scope>NUCLEOTIDE SEQUENCE [LARGE SCALE GENOMIC DNA]</scope>
    <source>
        <strain evidence="3">ATCC 90039 / CBS 2479 / JCM 2466 / KCTC 7840 / NCYC 2677 / UAMH 7654</strain>
    </source>
</reference>
<comment type="caution">
    <text evidence="2">The sequence shown here is derived from an EMBL/GenBank/DDBJ whole genome shotgun (WGS) entry which is preliminary data.</text>
</comment>
<dbReference type="KEGG" id="tasa:A1Q1_00615"/>
<dbReference type="VEuPathDB" id="FungiDB:A1Q1_00615"/>
<gene>
    <name evidence="2" type="ORF">A1Q1_00615</name>
</gene>
<feature type="chain" id="PRO_5013017191" description="Ricin B lectin domain-containing protein" evidence="1">
    <location>
        <begin position="16"/>
        <end position="179"/>
    </location>
</feature>
<dbReference type="GeneID" id="25984129"/>
<name>J5R109_TRIAS</name>
<dbReference type="EMBL" id="ALBS01000126">
    <property type="protein sequence ID" value="EJT50148.1"/>
    <property type="molecule type" value="Genomic_DNA"/>
</dbReference>
<sequence length="179" mass="19213">MTLYLLTALVATVQAAITLHPNGDASYCLDARGDASNGPNNPVIARTYVPPTTRADSSRPCEQTGGYPIPSQVFDWRGTELRLDETDPPRCLRSTSGLASLGDCDSQSWIYDNVYEVIRDGTEGLCLDPLEIGGMVHISECQLCPSVMNWTITELPDPHVAPASGAQGKGLRSGIQSYA</sequence>
<evidence type="ECO:0000256" key="1">
    <source>
        <dbReference type="SAM" id="SignalP"/>
    </source>
</evidence>
<keyword evidence="1" id="KW-0732">Signal</keyword>
<feature type="signal peptide" evidence="1">
    <location>
        <begin position="1"/>
        <end position="15"/>
    </location>
</feature>
<organism evidence="2 3">
    <name type="scientific">Trichosporon asahii var. asahii (strain ATCC 90039 / CBS 2479 / JCM 2466 / KCTC 7840 / NBRC 103889/ NCYC 2677 / UAMH 7654)</name>
    <name type="common">Yeast</name>
    <dbReference type="NCBI Taxonomy" id="1186058"/>
    <lineage>
        <taxon>Eukaryota</taxon>
        <taxon>Fungi</taxon>
        <taxon>Dikarya</taxon>
        <taxon>Basidiomycota</taxon>
        <taxon>Agaricomycotina</taxon>
        <taxon>Tremellomycetes</taxon>
        <taxon>Trichosporonales</taxon>
        <taxon>Trichosporonaceae</taxon>
        <taxon>Trichosporon</taxon>
    </lineage>
</organism>
<dbReference type="SUPFAM" id="SSF50370">
    <property type="entry name" value="Ricin B-like lectins"/>
    <property type="match status" value="1"/>
</dbReference>